<comment type="similarity">
    <text evidence="1">Belongs to the iron/ascorbate-dependent oxidoreductase family.</text>
</comment>
<proteinExistence type="inferred from homology"/>
<dbReference type="Pfam" id="PF14226">
    <property type="entry name" value="DIOX_N"/>
    <property type="match status" value="1"/>
</dbReference>
<dbReference type="InterPro" id="IPR044861">
    <property type="entry name" value="IPNS-like_FE2OG_OXY"/>
</dbReference>
<sequence length="324" mass="35942">MTAIPQVTSAVSHDSLEIPLIDFSTFSSPTASAETKLTTAKAILSGFQNAGFIYLRNHGIPKDVVQHTFAQSAEFFARPQSQKDALAWTTPEANRGYVAQGREKVTDFTDAKEIEELRAAEGEDIKESLEIGREGEKDHPNHWPEVDGEKFKASMLDFFEKCKDLHVQVMRAIAVGLGIDEKWFDKYCDVGDNTLRLLHYPEVKATVFKENERKDMAGGLQVLSPNGNFVNATPIEDTIVVNAADLLARWSNDTIKSTKHRVVEPPAPAASGVHPARYSIAYFCNPNFESYIDAIPNTVDEAKGKKYPGINSGEYLVQRLTATY</sequence>
<evidence type="ECO:0000313" key="5">
    <source>
        <dbReference type="Proteomes" id="UP000803884"/>
    </source>
</evidence>
<dbReference type="Proteomes" id="UP000803884">
    <property type="component" value="Unassembled WGS sequence"/>
</dbReference>
<gene>
    <name evidence="4" type="ORF">WHR41_05571</name>
</gene>
<dbReference type="AlphaFoldDB" id="A0AB34KS55"/>
<dbReference type="Pfam" id="PF03171">
    <property type="entry name" value="2OG-FeII_Oxy"/>
    <property type="match status" value="1"/>
</dbReference>
<dbReference type="RefSeq" id="XP_069229285.1">
    <property type="nucleotide sequence ID" value="XM_069374176.1"/>
</dbReference>
<dbReference type="Gene3D" id="2.60.120.330">
    <property type="entry name" value="B-lactam Antibiotic, Isopenicillin N Synthase, Chain"/>
    <property type="match status" value="1"/>
</dbReference>
<keyword evidence="5" id="KW-1185">Reference proteome</keyword>
<reference evidence="4 5" key="1">
    <citation type="journal article" date="2020" name="Microbiol. Resour. Announc.">
        <title>Draft Genome Sequence of a Cladosporium Species Isolated from the Mesophotic Ascidian Didemnum maculosum.</title>
        <authorList>
            <person name="Gioti A."/>
            <person name="Siaperas R."/>
            <person name="Nikolaivits E."/>
            <person name="Le Goff G."/>
            <person name="Ouazzani J."/>
            <person name="Kotoulas G."/>
            <person name="Topakas E."/>
        </authorList>
    </citation>
    <scope>NUCLEOTIDE SEQUENCE [LARGE SCALE GENOMIC DNA]</scope>
    <source>
        <strain evidence="4 5">TM138-S3</strain>
    </source>
</reference>
<evidence type="ECO:0000313" key="4">
    <source>
        <dbReference type="EMBL" id="KAL1586180.1"/>
    </source>
</evidence>
<accession>A0AB34KS55</accession>
<evidence type="ECO:0000256" key="1">
    <source>
        <dbReference type="ARBA" id="ARBA00008056"/>
    </source>
</evidence>
<feature type="domain" description="Non-haem dioxygenase N-terminal" evidence="3">
    <location>
        <begin position="18"/>
        <end position="145"/>
    </location>
</feature>
<dbReference type="InterPro" id="IPR026992">
    <property type="entry name" value="DIOX_N"/>
</dbReference>
<evidence type="ECO:0000259" key="3">
    <source>
        <dbReference type="Pfam" id="PF14226"/>
    </source>
</evidence>
<dbReference type="InterPro" id="IPR050231">
    <property type="entry name" value="Iron_ascorbate_oxido_reductase"/>
</dbReference>
<evidence type="ECO:0000259" key="2">
    <source>
        <dbReference type="Pfam" id="PF03171"/>
    </source>
</evidence>
<evidence type="ECO:0008006" key="6">
    <source>
        <dbReference type="Google" id="ProtNLM"/>
    </source>
</evidence>
<dbReference type="PANTHER" id="PTHR47990">
    <property type="entry name" value="2-OXOGLUTARATE (2OG) AND FE(II)-DEPENDENT OXYGENASE SUPERFAMILY PROTEIN-RELATED"/>
    <property type="match status" value="1"/>
</dbReference>
<name>A0AB34KS55_9PEZI</name>
<comment type="caution">
    <text evidence="4">The sequence shown here is derived from an EMBL/GenBank/DDBJ whole genome shotgun (WGS) entry which is preliminary data.</text>
</comment>
<dbReference type="PRINTS" id="PR00682">
    <property type="entry name" value="IPNSYNTHASE"/>
</dbReference>
<dbReference type="EMBL" id="JAAQHG020000015">
    <property type="protein sequence ID" value="KAL1586180.1"/>
    <property type="molecule type" value="Genomic_DNA"/>
</dbReference>
<dbReference type="GeneID" id="96007014"/>
<dbReference type="SUPFAM" id="SSF51197">
    <property type="entry name" value="Clavaminate synthase-like"/>
    <property type="match status" value="1"/>
</dbReference>
<feature type="domain" description="Isopenicillin N synthase-like Fe(2+) 2OG dioxygenase" evidence="2">
    <location>
        <begin position="216"/>
        <end position="286"/>
    </location>
</feature>
<dbReference type="InterPro" id="IPR027443">
    <property type="entry name" value="IPNS-like_sf"/>
</dbReference>
<protein>
    <recommendedName>
        <fullName evidence="6">Clavaminate synthase-like protein</fullName>
    </recommendedName>
</protein>
<organism evidence="4 5">
    <name type="scientific">Cladosporium halotolerans</name>
    <dbReference type="NCBI Taxonomy" id="1052096"/>
    <lineage>
        <taxon>Eukaryota</taxon>
        <taxon>Fungi</taxon>
        <taxon>Dikarya</taxon>
        <taxon>Ascomycota</taxon>
        <taxon>Pezizomycotina</taxon>
        <taxon>Dothideomycetes</taxon>
        <taxon>Dothideomycetidae</taxon>
        <taxon>Cladosporiales</taxon>
        <taxon>Cladosporiaceae</taxon>
        <taxon>Cladosporium</taxon>
    </lineage>
</organism>